<sequence>MNLELKNKLKYLALLNAIIEPEWEYRYYSYNSKWGDAEEMASLRDGCGGEWFVWFYNESIAFKCTSPVDGLVDNFQTLKDKVPRDYSIFLNEPAFSMDMGSCIWFLNNDCWQKLGNSISDLPNPETIQKMKAKDFCEFVDEIYEQEINCDLVAKIFDGKFEIEMASKINPNIDLTCLKEELLEIGLST</sequence>
<dbReference type="RefSeq" id="WP_128786637.1">
    <property type="nucleotide sequence ID" value="NZ_RJLM01000034.1"/>
</dbReference>
<gene>
    <name evidence="1" type="ORF">EDI28_25560</name>
</gene>
<keyword evidence="2" id="KW-1185">Reference proteome</keyword>
<evidence type="ECO:0000313" key="1">
    <source>
        <dbReference type="EMBL" id="RWX52759.1"/>
    </source>
</evidence>
<proteinExistence type="predicted"/>
<evidence type="ECO:0000313" key="2">
    <source>
        <dbReference type="Proteomes" id="UP000287563"/>
    </source>
</evidence>
<dbReference type="OrthoDB" id="361945at2"/>
<dbReference type="EMBL" id="RJLM01000034">
    <property type="protein sequence ID" value="RWX52759.1"/>
    <property type="molecule type" value="Genomic_DNA"/>
</dbReference>
<accession>A0A3S3UFM3</accession>
<dbReference type="Proteomes" id="UP000287563">
    <property type="component" value="Unassembled WGS sequence"/>
</dbReference>
<comment type="caution">
    <text evidence="1">The sequence shown here is derived from an EMBL/GenBank/DDBJ whole genome shotgun (WGS) entry which is preliminary data.</text>
</comment>
<reference evidence="1 2" key="1">
    <citation type="submission" date="2018-11" db="EMBL/GenBank/DDBJ databases">
        <title>Photobacterium sp. BEI247 sp. nov., a marine bacterium isolated from Yongle Blue Hole in the South China Sea.</title>
        <authorList>
            <person name="Wang X."/>
        </authorList>
    </citation>
    <scope>NUCLEOTIDE SEQUENCE [LARGE SCALE GENOMIC DNA]</scope>
    <source>
        <strain evidence="2">BEI247</strain>
    </source>
</reference>
<name>A0A3S3UFM3_9GAMM</name>
<protein>
    <submittedName>
        <fullName evidence="1">Uncharacterized protein</fullName>
    </submittedName>
</protein>
<organism evidence="1 2">
    <name type="scientific">Photobacterium chitinilyticum</name>
    <dbReference type="NCBI Taxonomy" id="2485123"/>
    <lineage>
        <taxon>Bacteria</taxon>
        <taxon>Pseudomonadati</taxon>
        <taxon>Pseudomonadota</taxon>
        <taxon>Gammaproteobacteria</taxon>
        <taxon>Vibrionales</taxon>
        <taxon>Vibrionaceae</taxon>
        <taxon>Photobacterium</taxon>
    </lineage>
</organism>
<dbReference type="AlphaFoldDB" id="A0A3S3UFM3"/>